<organism evidence="2 3">
    <name type="scientific">Aureobasidium pullulans EXF-150</name>
    <dbReference type="NCBI Taxonomy" id="1043002"/>
    <lineage>
        <taxon>Eukaryota</taxon>
        <taxon>Fungi</taxon>
        <taxon>Dikarya</taxon>
        <taxon>Ascomycota</taxon>
        <taxon>Pezizomycotina</taxon>
        <taxon>Dothideomycetes</taxon>
        <taxon>Dothideomycetidae</taxon>
        <taxon>Dothideales</taxon>
        <taxon>Saccotheciaceae</taxon>
        <taxon>Aureobasidium</taxon>
    </lineage>
</organism>
<dbReference type="RefSeq" id="XP_029755704.1">
    <property type="nucleotide sequence ID" value="XM_029910018.1"/>
</dbReference>
<dbReference type="HOGENOM" id="CLU_324643_0_0_1"/>
<dbReference type="PANTHER" id="PTHR37535:SF3">
    <property type="entry name" value="FLUG DOMAIN-CONTAINING PROTEIN"/>
    <property type="match status" value="1"/>
</dbReference>
<dbReference type="EMBL" id="KL585005">
    <property type="protein sequence ID" value="KEQ79517.1"/>
    <property type="molecule type" value="Genomic_DNA"/>
</dbReference>
<feature type="region of interest" description="Disordered" evidence="1">
    <location>
        <begin position="550"/>
        <end position="576"/>
    </location>
</feature>
<gene>
    <name evidence="2" type="ORF">M438DRAFT_409447</name>
</gene>
<name>A0A074XBU4_AURPU</name>
<dbReference type="Proteomes" id="UP000030706">
    <property type="component" value="Unassembled WGS sequence"/>
</dbReference>
<feature type="compositionally biased region" description="Acidic residues" evidence="1">
    <location>
        <begin position="559"/>
        <end position="576"/>
    </location>
</feature>
<keyword evidence="3" id="KW-1185">Reference proteome</keyword>
<dbReference type="PANTHER" id="PTHR37535">
    <property type="entry name" value="FLUG DOMAIN PROTEIN"/>
    <property type="match status" value="1"/>
</dbReference>
<evidence type="ECO:0000313" key="2">
    <source>
        <dbReference type="EMBL" id="KEQ79517.1"/>
    </source>
</evidence>
<sequence length="889" mass="101635">MSGLAPPIVTRRQTLNDYFEGFFEKAADGTLGIAKEITGAKLAEIDEIERTVGESDGFRVGAASTHTRQERHLGEYRTTCILHFIKNGRHGELKIKNNQGPENDPLFFPDDREEFWKLLRFYLTWMAKQVSPRSSTDTRPRLATITNRRWSILHWTRVYMKSPPNFRSLQAHTNAALYFAVDKFGVNVDRREKPFFGRHELRYLIDHDLENTNAFDVAESHHAVWTLALVCGVRPGAIGWSTHRRNNYLRWKDIQIRRNLEFPNRFDMTVEFPYMKGFQDPSALENGHDVEGTLRLTLRAPTNPDNILLSPTVRILAIALKRGVLSQYNTLEDLLAGTHVEVMVSKEFLNEPMFLAATPGGRALIPKQPVSAHSLTDYLGKRAKDAGFKSGTMYAFRRKAATSVDRAAGRDAVRQFLHHAPNSKVYESSYEQVNFDLDVTAIALDEVQIPQAVLNHNAPILFRATLKVDHVALQARIDAYVNENIDKNLGGHQATLEARRLKRLAWKALHAENQAFQRERFTLDELKARQAEMRAPSKLMAMIEKRVKEQRNPNLHDLADEDLDELEDDDNEEGDERLDLEEVTDVQFGVDEEVEPIAEPDVSVSTGEEPAAINTTTLELETDRSFEAGQVFEVSYDLVLHMFLEVMLQGDSDQFRKGDPRPCPECLADDTIPTAKKLTVYKNKYDMQRHLESNYHSPLKIWLRRVTILQGKDEERLARCDCGRAYAHTNKFQNHLETIKEQGVGSDDPHFAQMTADGWLLPGFRTSRRSPLNEGRVQAERKRERIEMGRALPQVEELTERRPSTVIEGAYSGPEDPVVTERMSVFMERTKHLPRMTADSVRAEDKANGTEGLYVEWVTEEEVNSEPSEHAQDVMRYLRDKHAVKKARK</sequence>
<protein>
    <submittedName>
        <fullName evidence="2">Uncharacterized protein</fullName>
    </submittedName>
</protein>
<evidence type="ECO:0000313" key="3">
    <source>
        <dbReference type="Proteomes" id="UP000030706"/>
    </source>
</evidence>
<dbReference type="GeneID" id="40752324"/>
<dbReference type="OrthoDB" id="3847937at2759"/>
<evidence type="ECO:0000256" key="1">
    <source>
        <dbReference type="SAM" id="MobiDB-lite"/>
    </source>
</evidence>
<dbReference type="AlphaFoldDB" id="A0A074XBU4"/>
<accession>A0A074XBU4</accession>
<reference evidence="2 3" key="1">
    <citation type="journal article" date="2014" name="BMC Genomics">
        <title>Genome sequencing of four Aureobasidium pullulans varieties: biotechnological potential, stress tolerance, and description of new species.</title>
        <authorList>
            <person name="Gostin Ar C."/>
            <person name="Ohm R.A."/>
            <person name="Kogej T."/>
            <person name="Sonjak S."/>
            <person name="Turk M."/>
            <person name="Zajc J."/>
            <person name="Zalar P."/>
            <person name="Grube M."/>
            <person name="Sun H."/>
            <person name="Han J."/>
            <person name="Sharma A."/>
            <person name="Chiniquy J."/>
            <person name="Ngan C.Y."/>
            <person name="Lipzen A."/>
            <person name="Barry K."/>
            <person name="Grigoriev I.V."/>
            <person name="Gunde-Cimerman N."/>
        </authorList>
    </citation>
    <scope>NUCLEOTIDE SEQUENCE [LARGE SCALE GENOMIC DNA]</scope>
    <source>
        <strain evidence="2 3">EXF-150</strain>
    </source>
</reference>
<proteinExistence type="predicted"/>